<dbReference type="Pfam" id="PF05605">
    <property type="entry name" value="zf-Di19"/>
    <property type="match status" value="1"/>
</dbReference>
<dbReference type="AlphaFoldDB" id="A0AAV9CD22"/>
<protein>
    <submittedName>
        <fullName evidence="4">Uncharacterized protein</fullName>
    </submittedName>
</protein>
<dbReference type="Proteomes" id="UP001180020">
    <property type="component" value="Unassembled WGS sequence"/>
</dbReference>
<dbReference type="InterPro" id="IPR033347">
    <property type="entry name" value="Di19"/>
</dbReference>
<dbReference type="Pfam" id="PF14571">
    <property type="entry name" value="Di19_C"/>
    <property type="match status" value="1"/>
</dbReference>
<reference evidence="4" key="2">
    <citation type="submission" date="2023-06" db="EMBL/GenBank/DDBJ databases">
        <authorList>
            <person name="Ma L."/>
            <person name="Liu K.-W."/>
            <person name="Li Z."/>
            <person name="Hsiao Y.-Y."/>
            <person name="Qi Y."/>
            <person name="Fu T."/>
            <person name="Tang G."/>
            <person name="Zhang D."/>
            <person name="Sun W.-H."/>
            <person name="Liu D.-K."/>
            <person name="Li Y."/>
            <person name="Chen G.-Z."/>
            <person name="Liu X.-D."/>
            <person name="Liao X.-Y."/>
            <person name="Jiang Y.-T."/>
            <person name="Yu X."/>
            <person name="Hao Y."/>
            <person name="Huang J."/>
            <person name="Zhao X.-W."/>
            <person name="Ke S."/>
            <person name="Chen Y.-Y."/>
            <person name="Wu W.-L."/>
            <person name="Hsu J.-L."/>
            <person name="Lin Y.-F."/>
            <person name="Huang M.-D."/>
            <person name="Li C.-Y."/>
            <person name="Huang L."/>
            <person name="Wang Z.-W."/>
            <person name="Zhao X."/>
            <person name="Zhong W.-Y."/>
            <person name="Peng D.-H."/>
            <person name="Ahmad S."/>
            <person name="Lan S."/>
            <person name="Zhang J.-S."/>
            <person name="Tsai W.-C."/>
            <person name="Van De Peer Y."/>
            <person name="Liu Z.-J."/>
        </authorList>
    </citation>
    <scope>NUCLEOTIDE SEQUENCE</scope>
    <source>
        <strain evidence="4">CP</strain>
        <tissue evidence="4">Leaves</tissue>
    </source>
</reference>
<accession>A0AAV9CD22</accession>
<keyword evidence="5" id="KW-1185">Reference proteome</keyword>
<dbReference type="InterPro" id="IPR027935">
    <property type="entry name" value="Di19_C"/>
</dbReference>
<sequence>MDSDLWISRLAAAKRQYSLHQQHQSHQSDRFGVDDFEVEEEEVRPDFPCPYCYEDHDIASLCTHLEDEHPFESKVTVCPICSVKVSRDMLSHITLQHGHLFKLQRRRRLRRVALPNSQALSLLGRDLREAHLQVLLGGSGYRSSNSNASNAATDSLLSSLVLNFPASDVEEISKSAVAIAEDTSTKKTASTQTFKPSLYSSLSHEERERKLKQATVRAKFMQDLLLSTFLSN</sequence>
<organism evidence="4 5">
    <name type="scientific">Acorus calamus</name>
    <name type="common">Sweet flag</name>
    <dbReference type="NCBI Taxonomy" id="4465"/>
    <lineage>
        <taxon>Eukaryota</taxon>
        <taxon>Viridiplantae</taxon>
        <taxon>Streptophyta</taxon>
        <taxon>Embryophyta</taxon>
        <taxon>Tracheophyta</taxon>
        <taxon>Spermatophyta</taxon>
        <taxon>Magnoliopsida</taxon>
        <taxon>Liliopsida</taxon>
        <taxon>Acoraceae</taxon>
        <taxon>Acorus</taxon>
    </lineage>
</organism>
<evidence type="ECO:0000259" key="3">
    <source>
        <dbReference type="Pfam" id="PF14571"/>
    </source>
</evidence>
<name>A0AAV9CD22_ACOCL</name>
<evidence type="ECO:0000256" key="1">
    <source>
        <dbReference type="ARBA" id="ARBA00007109"/>
    </source>
</evidence>
<evidence type="ECO:0000313" key="5">
    <source>
        <dbReference type="Proteomes" id="UP001180020"/>
    </source>
</evidence>
<reference evidence="4" key="1">
    <citation type="journal article" date="2023" name="Nat. Commun.">
        <title>Diploid and tetraploid genomes of Acorus and the evolution of monocots.</title>
        <authorList>
            <person name="Ma L."/>
            <person name="Liu K.W."/>
            <person name="Li Z."/>
            <person name="Hsiao Y.Y."/>
            <person name="Qi Y."/>
            <person name="Fu T."/>
            <person name="Tang G.D."/>
            <person name="Zhang D."/>
            <person name="Sun W.H."/>
            <person name="Liu D.K."/>
            <person name="Li Y."/>
            <person name="Chen G.Z."/>
            <person name="Liu X.D."/>
            <person name="Liao X.Y."/>
            <person name="Jiang Y.T."/>
            <person name="Yu X."/>
            <person name="Hao Y."/>
            <person name="Huang J."/>
            <person name="Zhao X.W."/>
            <person name="Ke S."/>
            <person name="Chen Y.Y."/>
            <person name="Wu W.L."/>
            <person name="Hsu J.L."/>
            <person name="Lin Y.F."/>
            <person name="Huang M.D."/>
            <person name="Li C.Y."/>
            <person name="Huang L."/>
            <person name="Wang Z.W."/>
            <person name="Zhao X."/>
            <person name="Zhong W.Y."/>
            <person name="Peng D.H."/>
            <person name="Ahmad S."/>
            <person name="Lan S."/>
            <person name="Zhang J.S."/>
            <person name="Tsai W.C."/>
            <person name="Van de Peer Y."/>
            <person name="Liu Z.J."/>
        </authorList>
    </citation>
    <scope>NUCLEOTIDE SEQUENCE</scope>
    <source>
        <strain evidence="4">CP</strain>
    </source>
</reference>
<feature type="domain" description="Di19 C-terminal" evidence="3">
    <location>
        <begin position="120"/>
        <end position="228"/>
    </location>
</feature>
<comment type="similarity">
    <text evidence="1">Belongs to the Di19 family.</text>
</comment>
<dbReference type="InterPro" id="IPR008598">
    <property type="entry name" value="Di19_Zn-bd"/>
</dbReference>
<gene>
    <name evidence="4" type="ORF">QJS10_CPB20g01870</name>
</gene>
<dbReference type="PANTHER" id="PTHR31875">
    <property type="entry name" value="PROTEIN DEHYDRATION-INDUCED 19"/>
    <property type="match status" value="1"/>
</dbReference>
<dbReference type="PANTHER" id="PTHR31875:SF6">
    <property type="entry name" value="PROTEIN DEHYDRATION-INDUCED 19"/>
    <property type="match status" value="1"/>
</dbReference>
<proteinExistence type="inferred from homology"/>
<comment type="caution">
    <text evidence="4">The sequence shown here is derived from an EMBL/GenBank/DDBJ whole genome shotgun (WGS) entry which is preliminary data.</text>
</comment>
<evidence type="ECO:0000259" key="2">
    <source>
        <dbReference type="Pfam" id="PF05605"/>
    </source>
</evidence>
<feature type="domain" description="Di19 zinc-binding" evidence="2">
    <location>
        <begin position="46"/>
        <end position="98"/>
    </location>
</feature>
<evidence type="ECO:0000313" key="4">
    <source>
        <dbReference type="EMBL" id="KAK1286948.1"/>
    </source>
</evidence>
<dbReference type="EMBL" id="JAUJYO010000020">
    <property type="protein sequence ID" value="KAK1286948.1"/>
    <property type="molecule type" value="Genomic_DNA"/>
</dbReference>